<keyword evidence="2 4" id="KW-0862">Zinc</keyword>
<protein>
    <submittedName>
        <fullName evidence="6">Alcohol dehydrogenase</fullName>
    </submittedName>
</protein>
<dbReference type="PANTHER" id="PTHR43401">
    <property type="entry name" value="L-THREONINE 3-DEHYDROGENASE"/>
    <property type="match status" value="1"/>
</dbReference>
<proteinExistence type="inferred from homology"/>
<evidence type="ECO:0000256" key="3">
    <source>
        <dbReference type="ARBA" id="ARBA00023002"/>
    </source>
</evidence>
<reference evidence="6" key="1">
    <citation type="journal article" date="2020" name="mSystems">
        <title>Genome- and Community-Level Interaction Insights into Carbon Utilization and Element Cycling Functions of Hydrothermarchaeota in Hydrothermal Sediment.</title>
        <authorList>
            <person name="Zhou Z."/>
            <person name="Liu Y."/>
            <person name="Xu W."/>
            <person name="Pan J."/>
            <person name="Luo Z.H."/>
            <person name="Li M."/>
        </authorList>
    </citation>
    <scope>NUCLEOTIDE SEQUENCE [LARGE SCALE GENOMIC DNA]</scope>
    <source>
        <strain evidence="6">SpSt-769</strain>
    </source>
</reference>
<dbReference type="InterPro" id="IPR036291">
    <property type="entry name" value="NAD(P)-bd_dom_sf"/>
</dbReference>
<dbReference type="InterPro" id="IPR002328">
    <property type="entry name" value="ADH_Zn_CS"/>
</dbReference>
<dbReference type="Gene3D" id="3.40.50.720">
    <property type="entry name" value="NAD(P)-binding Rossmann-like Domain"/>
    <property type="match status" value="1"/>
</dbReference>
<name>A0A7C4EYG0_9BACT</name>
<dbReference type="AlphaFoldDB" id="A0A7C4EYG0"/>
<accession>A0A7C4EYG0</accession>
<dbReference type="GO" id="GO:0008270">
    <property type="term" value="F:zinc ion binding"/>
    <property type="evidence" value="ECO:0007669"/>
    <property type="project" value="InterPro"/>
</dbReference>
<comment type="cofactor">
    <cofactor evidence="4">
        <name>Zn(2+)</name>
        <dbReference type="ChEBI" id="CHEBI:29105"/>
    </cofactor>
</comment>
<evidence type="ECO:0000259" key="5">
    <source>
        <dbReference type="SMART" id="SM00829"/>
    </source>
</evidence>
<dbReference type="InterPro" id="IPR020843">
    <property type="entry name" value="ER"/>
</dbReference>
<evidence type="ECO:0000313" key="6">
    <source>
        <dbReference type="EMBL" id="HGH61897.1"/>
    </source>
</evidence>
<dbReference type="InterPro" id="IPR013154">
    <property type="entry name" value="ADH-like_N"/>
</dbReference>
<dbReference type="GO" id="GO:0016616">
    <property type="term" value="F:oxidoreductase activity, acting on the CH-OH group of donors, NAD or NADP as acceptor"/>
    <property type="evidence" value="ECO:0007669"/>
    <property type="project" value="UniProtKB-ARBA"/>
</dbReference>
<dbReference type="Pfam" id="PF08240">
    <property type="entry name" value="ADH_N"/>
    <property type="match status" value="1"/>
</dbReference>
<dbReference type="PANTHER" id="PTHR43401:SF2">
    <property type="entry name" value="L-THREONINE 3-DEHYDROGENASE"/>
    <property type="match status" value="1"/>
</dbReference>
<keyword evidence="3" id="KW-0560">Oxidoreductase</keyword>
<dbReference type="InterPro" id="IPR011032">
    <property type="entry name" value="GroES-like_sf"/>
</dbReference>
<evidence type="ECO:0000256" key="2">
    <source>
        <dbReference type="ARBA" id="ARBA00022833"/>
    </source>
</evidence>
<comment type="similarity">
    <text evidence="4">Belongs to the zinc-containing alcohol dehydrogenase family.</text>
</comment>
<evidence type="ECO:0000256" key="1">
    <source>
        <dbReference type="ARBA" id="ARBA00022723"/>
    </source>
</evidence>
<feature type="domain" description="Enoyl reductase (ER)" evidence="5">
    <location>
        <begin position="22"/>
        <end position="351"/>
    </location>
</feature>
<evidence type="ECO:0000256" key="4">
    <source>
        <dbReference type="RuleBase" id="RU361277"/>
    </source>
</evidence>
<dbReference type="InterPro" id="IPR013149">
    <property type="entry name" value="ADH-like_C"/>
</dbReference>
<gene>
    <name evidence="6" type="ORF">ENV54_11445</name>
</gene>
<dbReference type="SUPFAM" id="SSF51735">
    <property type="entry name" value="NAD(P)-binding Rossmann-fold domains"/>
    <property type="match status" value="1"/>
</dbReference>
<keyword evidence="1 4" id="KW-0479">Metal-binding</keyword>
<dbReference type="SMART" id="SM00829">
    <property type="entry name" value="PKS_ER"/>
    <property type="match status" value="1"/>
</dbReference>
<sequence>MSRFRIETKELRRMRVAMYYNNRDVRIEYAPVPEIGAREILVKVWASGICGSDVLEWYRLSKAPLVLGHEIAGEIAKVGSEVTGWNVGDRVFVSHHVPCNMCRFCLDGHESCCDTLASTNFDPGGFAEYLRVPEINVRNGLYALPDSMTYEQAVFIEPLACVYRGQRLAGWKPARRTLIIGCGIAGMLHLMLARAVGASRIAAVDVNEGRLQRAVERGADIALLAGDHAADELKARNDNRLFQLVIVSTGAQSAIQLAFQCVDRGGVILFFAPTDPGAVAPMPFNELWRKEVTMTSSYAGSPQDILAAIELIDSGVIDVLPLVTHRLPLEATQEGFRLVAEAGAESMKVIIEPQR</sequence>
<comment type="caution">
    <text evidence="6">The sequence shown here is derived from an EMBL/GenBank/DDBJ whole genome shotgun (WGS) entry which is preliminary data.</text>
</comment>
<dbReference type="PROSITE" id="PS00059">
    <property type="entry name" value="ADH_ZINC"/>
    <property type="match status" value="1"/>
</dbReference>
<dbReference type="Pfam" id="PF00107">
    <property type="entry name" value="ADH_zinc_N"/>
    <property type="match status" value="1"/>
</dbReference>
<dbReference type="SUPFAM" id="SSF50129">
    <property type="entry name" value="GroES-like"/>
    <property type="match status" value="1"/>
</dbReference>
<organism evidence="6">
    <name type="scientific">Desulfomonile tiedjei</name>
    <dbReference type="NCBI Taxonomy" id="2358"/>
    <lineage>
        <taxon>Bacteria</taxon>
        <taxon>Pseudomonadati</taxon>
        <taxon>Thermodesulfobacteriota</taxon>
        <taxon>Desulfomonilia</taxon>
        <taxon>Desulfomonilales</taxon>
        <taxon>Desulfomonilaceae</taxon>
        <taxon>Desulfomonile</taxon>
    </lineage>
</organism>
<dbReference type="InterPro" id="IPR050129">
    <property type="entry name" value="Zn_alcohol_dh"/>
</dbReference>
<dbReference type="Gene3D" id="3.90.180.10">
    <property type="entry name" value="Medium-chain alcohol dehydrogenases, catalytic domain"/>
    <property type="match status" value="1"/>
</dbReference>
<dbReference type="EMBL" id="DTGT01000371">
    <property type="protein sequence ID" value="HGH61897.1"/>
    <property type="molecule type" value="Genomic_DNA"/>
</dbReference>